<name>A0ACB7Z011_9ERIC</name>
<dbReference type="EMBL" id="CM037153">
    <property type="protein sequence ID" value="KAH7858849.1"/>
    <property type="molecule type" value="Genomic_DNA"/>
</dbReference>
<evidence type="ECO:0000313" key="2">
    <source>
        <dbReference type="Proteomes" id="UP000828048"/>
    </source>
</evidence>
<keyword evidence="2" id="KW-1185">Reference proteome</keyword>
<comment type="caution">
    <text evidence="1">The sequence shown here is derived from an EMBL/GenBank/DDBJ whole genome shotgun (WGS) entry which is preliminary data.</text>
</comment>
<evidence type="ECO:0000313" key="1">
    <source>
        <dbReference type="EMBL" id="KAH7858849.1"/>
    </source>
</evidence>
<protein>
    <submittedName>
        <fullName evidence="1">Uncharacterized protein</fullName>
    </submittedName>
</protein>
<sequence length="624" mass="70971">MPTDQTLNEPVQGHLQDPFNYPPLSTPTNQTPSGPVQGLEQDLHLPPGMTTYQTPVGPVVGFLRDPSNPPVVGPSGRMRRCTSCHRLEVQIKDPTALIKLDDGRYICQDCLPISLMESRQLRPFIRQVHSFFDEYLKFPVNKDIPVFFAQENQRNKYRPEIHEGFTTLGVCLCSFSEDTINIVKRCERRGDEIVAVTKRKEIKELAIFLLHGFPKEVLGTTLAHEMVHAWIWLQGWTFSLKSEVEEGICEAVAYKWIKYTAGDYDYDPSYSEKDVRFIKVVMDHHKRLIKKAEVGSCGAEFWKAKRAIKKYGLEGTEDKDEEIKSSWLDEAIQIYEEAIKVVPSATMFTLYMRFLRDIIGHRSGETQSSGRFSNSDSTVDPISHALMVYERAESLGCITEDLDCQHISFFMELGRLEEARKLAEKLRSGKLADSVDVWVLRLSVEMRCVTNRSVELLKTVFTRMAVSKAERLWILALKFFSNQRHYFDKLVELSVVSLAKDGGSDDGFSLSFAIVNIVLQKDGIKSGRAMYKRFLALPHPGRAIYKSCIDLELNRTSAGDRDGLAGARKSYESGLATDDQDVSLWQSYYSLEIKMGTSETANAVYWHAWKSLKDNVSLLSFPYL</sequence>
<organism evidence="1 2">
    <name type="scientific">Vaccinium darrowii</name>
    <dbReference type="NCBI Taxonomy" id="229202"/>
    <lineage>
        <taxon>Eukaryota</taxon>
        <taxon>Viridiplantae</taxon>
        <taxon>Streptophyta</taxon>
        <taxon>Embryophyta</taxon>
        <taxon>Tracheophyta</taxon>
        <taxon>Spermatophyta</taxon>
        <taxon>Magnoliopsida</taxon>
        <taxon>eudicotyledons</taxon>
        <taxon>Gunneridae</taxon>
        <taxon>Pentapetalae</taxon>
        <taxon>asterids</taxon>
        <taxon>Ericales</taxon>
        <taxon>Ericaceae</taxon>
        <taxon>Vaccinioideae</taxon>
        <taxon>Vaccinieae</taxon>
        <taxon>Vaccinium</taxon>
    </lineage>
</organism>
<dbReference type="Proteomes" id="UP000828048">
    <property type="component" value="Chromosome 3"/>
</dbReference>
<reference evidence="1 2" key="1">
    <citation type="journal article" date="2021" name="Hortic Res">
        <title>High-quality reference genome and annotation aids understanding of berry development for evergreen blueberry (Vaccinium darrowii).</title>
        <authorList>
            <person name="Yu J."/>
            <person name="Hulse-Kemp A.M."/>
            <person name="Babiker E."/>
            <person name="Staton M."/>
        </authorList>
    </citation>
    <scope>NUCLEOTIDE SEQUENCE [LARGE SCALE GENOMIC DNA]</scope>
    <source>
        <strain evidence="2">cv. NJ 8807/NJ 8810</strain>
        <tissue evidence="1">Young leaf</tissue>
    </source>
</reference>
<proteinExistence type="predicted"/>
<gene>
    <name evidence="1" type="ORF">Vadar_028680</name>
</gene>
<accession>A0ACB7Z011</accession>